<proteinExistence type="predicted"/>
<keyword evidence="2" id="KW-1185">Reference proteome</keyword>
<gene>
    <name evidence="1" type="ORF">LIPSTDRAFT_332819</name>
</gene>
<accession>A0A1E3Q021</accession>
<reference evidence="1 2" key="1">
    <citation type="journal article" date="2016" name="Proc. Natl. Acad. Sci. U.S.A.">
        <title>Comparative genomics of biotechnologically important yeasts.</title>
        <authorList>
            <person name="Riley R."/>
            <person name="Haridas S."/>
            <person name="Wolfe K.H."/>
            <person name="Lopes M.R."/>
            <person name="Hittinger C.T."/>
            <person name="Goeker M."/>
            <person name="Salamov A.A."/>
            <person name="Wisecaver J.H."/>
            <person name="Long T.M."/>
            <person name="Calvey C.H."/>
            <person name="Aerts A.L."/>
            <person name="Barry K.W."/>
            <person name="Choi C."/>
            <person name="Clum A."/>
            <person name="Coughlan A.Y."/>
            <person name="Deshpande S."/>
            <person name="Douglass A.P."/>
            <person name="Hanson S.J."/>
            <person name="Klenk H.-P."/>
            <person name="LaButti K.M."/>
            <person name="Lapidus A."/>
            <person name="Lindquist E.A."/>
            <person name="Lipzen A.M."/>
            <person name="Meier-Kolthoff J.P."/>
            <person name="Ohm R.A."/>
            <person name="Otillar R.P."/>
            <person name="Pangilinan J.L."/>
            <person name="Peng Y."/>
            <person name="Rokas A."/>
            <person name="Rosa C.A."/>
            <person name="Scheuner C."/>
            <person name="Sibirny A.A."/>
            <person name="Slot J.C."/>
            <person name="Stielow J.B."/>
            <person name="Sun H."/>
            <person name="Kurtzman C.P."/>
            <person name="Blackwell M."/>
            <person name="Grigoriev I.V."/>
            <person name="Jeffries T.W."/>
        </authorList>
    </citation>
    <scope>NUCLEOTIDE SEQUENCE [LARGE SCALE GENOMIC DNA]</scope>
    <source>
        <strain evidence="1 2">NRRL Y-11557</strain>
    </source>
</reference>
<evidence type="ECO:0000313" key="2">
    <source>
        <dbReference type="Proteomes" id="UP000094385"/>
    </source>
</evidence>
<sequence>MAKIRSFASGSCETNVESIPFPKSLQRISVTIRFKICARQRTKPSSPLNNGSFLLALRVLYSSEAMTSLFLALYLVMEINLDWSPSSTSISLTIP</sequence>
<dbReference type="EMBL" id="KV454298">
    <property type="protein sequence ID" value="ODQ71035.1"/>
    <property type="molecule type" value="Genomic_DNA"/>
</dbReference>
<dbReference type="Proteomes" id="UP000094385">
    <property type="component" value="Unassembled WGS sequence"/>
</dbReference>
<protein>
    <submittedName>
        <fullName evidence="1">Uncharacterized protein</fullName>
    </submittedName>
</protein>
<name>A0A1E3Q021_LIPST</name>
<organism evidence="1 2">
    <name type="scientific">Lipomyces starkeyi NRRL Y-11557</name>
    <dbReference type="NCBI Taxonomy" id="675824"/>
    <lineage>
        <taxon>Eukaryota</taxon>
        <taxon>Fungi</taxon>
        <taxon>Dikarya</taxon>
        <taxon>Ascomycota</taxon>
        <taxon>Saccharomycotina</taxon>
        <taxon>Lipomycetes</taxon>
        <taxon>Lipomycetales</taxon>
        <taxon>Lipomycetaceae</taxon>
        <taxon>Lipomyces</taxon>
    </lineage>
</organism>
<evidence type="ECO:0000313" key="1">
    <source>
        <dbReference type="EMBL" id="ODQ71035.1"/>
    </source>
</evidence>
<dbReference type="AlphaFoldDB" id="A0A1E3Q021"/>